<protein>
    <submittedName>
        <fullName evidence="1">Uncharacterized protein</fullName>
    </submittedName>
</protein>
<dbReference type="AlphaFoldDB" id="A0A1J8R151"/>
<keyword evidence="2" id="KW-1185">Reference proteome</keyword>
<evidence type="ECO:0000313" key="2">
    <source>
        <dbReference type="Proteomes" id="UP000183567"/>
    </source>
</evidence>
<proteinExistence type="predicted"/>
<name>A0A1J8R151_9AGAM</name>
<sequence length="38" mass="4493">MHYEHIYCANGSRLHYEAFVGVILHHDEKLKQRLVAVD</sequence>
<evidence type="ECO:0000313" key="1">
    <source>
        <dbReference type="EMBL" id="OJA19369.1"/>
    </source>
</evidence>
<dbReference type="Proteomes" id="UP000183567">
    <property type="component" value="Unassembled WGS sequence"/>
</dbReference>
<accession>A0A1J8R151</accession>
<organism evidence="1 2">
    <name type="scientific">Rhizopogon vesiculosus</name>
    <dbReference type="NCBI Taxonomy" id="180088"/>
    <lineage>
        <taxon>Eukaryota</taxon>
        <taxon>Fungi</taxon>
        <taxon>Dikarya</taxon>
        <taxon>Basidiomycota</taxon>
        <taxon>Agaricomycotina</taxon>
        <taxon>Agaricomycetes</taxon>
        <taxon>Agaricomycetidae</taxon>
        <taxon>Boletales</taxon>
        <taxon>Suillineae</taxon>
        <taxon>Rhizopogonaceae</taxon>
        <taxon>Rhizopogon</taxon>
    </lineage>
</organism>
<reference evidence="1 2" key="1">
    <citation type="submission" date="2016-03" db="EMBL/GenBank/DDBJ databases">
        <title>Comparative genomics of the ectomycorrhizal sister species Rhizopogon vinicolor and Rhizopogon vesiculosus (Basidiomycota: Boletales) reveals a divergence of the mating type B locus.</title>
        <authorList>
            <person name="Mujic A.B."/>
            <person name="Kuo A."/>
            <person name="Tritt A."/>
            <person name="Lipzen A."/>
            <person name="Chen C."/>
            <person name="Johnson J."/>
            <person name="Sharma A."/>
            <person name="Barry K."/>
            <person name="Grigoriev I.V."/>
            <person name="Spatafora J.W."/>
        </authorList>
    </citation>
    <scope>NUCLEOTIDE SEQUENCE [LARGE SCALE GENOMIC DNA]</scope>
    <source>
        <strain evidence="1 2">AM-OR11-056</strain>
    </source>
</reference>
<comment type="caution">
    <text evidence="1">The sequence shown here is derived from an EMBL/GenBank/DDBJ whole genome shotgun (WGS) entry which is preliminary data.</text>
</comment>
<gene>
    <name evidence="1" type="ORF">AZE42_13671</name>
</gene>
<dbReference type="EMBL" id="LVVM01001089">
    <property type="protein sequence ID" value="OJA19369.1"/>
    <property type="molecule type" value="Genomic_DNA"/>
</dbReference>